<name>A0A0P9YKR9_9PSED</name>
<dbReference type="InterPro" id="IPR003751">
    <property type="entry name" value="CsrA"/>
</dbReference>
<dbReference type="AlphaFoldDB" id="A0A0P9YKR9"/>
<dbReference type="Pfam" id="PF02599">
    <property type="entry name" value="CsrA"/>
    <property type="match status" value="1"/>
</dbReference>
<evidence type="ECO:0000313" key="6">
    <source>
        <dbReference type="Proteomes" id="UP000050455"/>
    </source>
</evidence>
<dbReference type="EMBL" id="LJQT01000501">
    <property type="protein sequence ID" value="KPX78424.1"/>
    <property type="molecule type" value="Genomic_DNA"/>
</dbReference>
<organism evidence="5 6">
    <name type="scientific">Pseudomonas meliae</name>
    <dbReference type="NCBI Taxonomy" id="86176"/>
    <lineage>
        <taxon>Bacteria</taxon>
        <taxon>Pseudomonadati</taxon>
        <taxon>Pseudomonadota</taxon>
        <taxon>Gammaproteobacteria</taxon>
        <taxon>Pseudomonadales</taxon>
        <taxon>Pseudomonadaceae</taxon>
        <taxon>Pseudomonas</taxon>
    </lineage>
</organism>
<proteinExistence type="predicted"/>
<keyword evidence="4" id="KW-0010">Activator</keyword>
<dbReference type="NCBIfam" id="NF002469">
    <property type="entry name" value="PRK01712.1"/>
    <property type="match status" value="1"/>
</dbReference>
<keyword evidence="1" id="KW-0963">Cytoplasm</keyword>
<accession>A0A0P9YKR9</accession>
<dbReference type="PATRIC" id="fig|86176.4.peg.2960"/>
<keyword evidence="3" id="KW-0694">RNA-binding</keyword>
<dbReference type="GO" id="GO:0006109">
    <property type="term" value="P:regulation of carbohydrate metabolic process"/>
    <property type="evidence" value="ECO:0007669"/>
    <property type="project" value="InterPro"/>
</dbReference>
<dbReference type="PANTHER" id="PTHR34984">
    <property type="entry name" value="CARBON STORAGE REGULATOR"/>
    <property type="match status" value="1"/>
</dbReference>
<dbReference type="Proteomes" id="UP000050455">
    <property type="component" value="Unassembled WGS sequence"/>
</dbReference>
<evidence type="ECO:0000313" key="5">
    <source>
        <dbReference type="EMBL" id="KPX78424.1"/>
    </source>
</evidence>
<keyword evidence="6" id="KW-1185">Reference proteome</keyword>
<protein>
    <recommendedName>
        <fullName evidence="7">Carbon storage regulator</fullName>
    </recommendedName>
</protein>
<gene>
    <name evidence="5" type="ORF">ALO64_02713</name>
</gene>
<keyword evidence="2" id="KW-0810">Translation regulation</keyword>
<dbReference type="GO" id="GO:0048027">
    <property type="term" value="F:mRNA 5'-UTR binding"/>
    <property type="evidence" value="ECO:0007669"/>
    <property type="project" value="TreeGrafter"/>
</dbReference>
<dbReference type="GO" id="GO:0045947">
    <property type="term" value="P:negative regulation of translational initiation"/>
    <property type="evidence" value="ECO:0007669"/>
    <property type="project" value="TreeGrafter"/>
</dbReference>
<dbReference type="InterPro" id="IPR036107">
    <property type="entry name" value="CsrA_sf"/>
</dbReference>
<dbReference type="NCBIfam" id="TIGR00202">
    <property type="entry name" value="csrA"/>
    <property type="match status" value="1"/>
</dbReference>
<evidence type="ECO:0000256" key="3">
    <source>
        <dbReference type="ARBA" id="ARBA00022884"/>
    </source>
</evidence>
<evidence type="ECO:0000256" key="2">
    <source>
        <dbReference type="ARBA" id="ARBA00022845"/>
    </source>
</evidence>
<dbReference type="PANTHER" id="PTHR34984:SF1">
    <property type="entry name" value="CARBON STORAGE REGULATOR"/>
    <property type="match status" value="1"/>
</dbReference>
<evidence type="ECO:0008006" key="7">
    <source>
        <dbReference type="Google" id="ProtNLM"/>
    </source>
</evidence>
<evidence type="ECO:0000256" key="4">
    <source>
        <dbReference type="ARBA" id="ARBA00023159"/>
    </source>
</evidence>
<comment type="caution">
    <text evidence="5">The sequence shown here is derived from an EMBL/GenBank/DDBJ whole genome shotgun (WGS) entry which is preliminary data.</text>
</comment>
<reference evidence="5 6" key="1">
    <citation type="submission" date="2015-09" db="EMBL/GenBank/DDBJ databases">
        <title>Genome announcement of multiple Pseudomonas syringae strains.</title>
        <authorList>
            <person name="Thakur S."/>
            <person name="Wang P.W."/>
            <person name="Gong Y."/>
            <person name="Weir B.S."/>
            <person name="Guttman D.S."/>
        </authorList>
    </citation>
    <scope>NUCLEOTIDE SEQUENCE [LARGE SCALE GENOMIC DNA]</scope>
    <source>
        <strain evidence="5 6">ICMP6289</strain>
    </source>
</reference>
<dbReference type="GO" id="GO:0005829">
    <property type="term" value="C:cytosol"/>
    <property type="evidence" value="ECO:0007669"/>
    <property type="project" value="TreeGrafter"/>
</dbReference>
<dbReference type="Gene3D" id="2.60.40.4380">
    <property type="entry name" value="Translational regulator CsrA"/>
    <property type="match status" value="1"/>
</dbReference>
<sequence length="71" mass="7874">MKRSVSRCTLPFCATRRVGKMLVLTREIGETFSIGDDITVQILGINGNQVRLGINAPKDIKVHRAGDCQKF</sequence>
<dbReference type="GO" id="GO:0006402">
    <property type="term" value="P:mRNA catabolic process"/>
    <property type="evidence" value="ECO:0007669"/>
    <property type="project" value="InterPro"/>
</dbReference>
<dbReference type="SUPFAM" id="SSF117130">
    <property type="entry name" value="CsrA-like"/>
    <property type="match status" value="1"/>
</dbReference>
<evidence type="ECO:0000256" key="1">
    <source>
        <dbReference type="ARBA" id="ARBA00022490"/>
    </source>
</evidence>
<feature type="non-terminal residue" evidence="5">
    <location>
        <position position="71"/>
    </location>
</feature>